<proteinExistence type="inferred from homology"/>
<dbReference type="PANTHER" id="PTHR30349:SF64">
    <property type="entry name" value="PROPHAGE INTEGRASE INTD-RELATED"/>
    <property type="match status" value="1"/>
</dbReference>
<protein>
    <submittedName>
        <fullName evidence="8">Tyrosine recombinase XerC</fullName>
    </submittedName>
</protein>
<evidence type="ECO:0000256" key="3">
    <source>
        <dbReference type="ARBA" id="ARBA00023125"/>
    </source>
</evidence>
<dbReference type="Pfam" id="PF00589">
    <property type="entry name" value="Phage_integrase"/>
    <property type="match status" value="1"/>
</dbReference>
<comment type="similarity">
    <text evidence="1">Belongs to the 'phage' integrase family.</text>
</comment>
<organism evidence="8 9">
    <name type="scientific">Candidatus Argoarchaeum ethanivorans</name>
    <dbReference type="NCBI Taxonomy" id="2608793"/>
    <lineage>
        <taxon>Archaea</taxon>
        <taxon>Methanobacteriati</taxon>
        <taxon>Methanobacteriota</taxon>
        <taxon>Stenosarchaea group</taxon>
        <taxon>Methanomicrobia</taxon>
        <taxon>Methanosarcinales</taxon>
        <taxon>Methanosarcinales incertae sedis</taxon>
        <taxon>GOM Arc I cluster</taxon>
        <taxon>Candidatus Argoarchaeum</taxon>
    </lineage>
</organism>
<dbReference type="Proteomes" id="UP000614580">
    <property type="component" value="Unassembled WGS sequence"/>
</dbReference>
<dbReference type="InterPro" id="IPR050090">
    <property type="entry name" value="Tyrosine_recombinase_XerCD"/>
</dbReference>
<comment type="caution">
    <text evidence="8">The sequence shown here is derived from an EMBL/GenBank/DDBJ whole genome shotgun (WGS) entry which is preliminary data.</text>
</comment>
<dbReference type="Pfam" id="PF13495">
    <property type="entry name" value="Phage_int_SAM_4"/>
    <property type="match status" value="1"/>
</dbReference>
<dbReference type="InterPro" id="IPR044068">
    <property type="entry name" value="CB"/>
</dbReference>
<evidence type="ECO:0000256" key="2">
    <source>
        <dbReference type="ARBA" id="ARBA00022908"/>
    </source>
</evidence>
<dbReference type="Gene3D" id="1.10.150.130">
    <property type="match status" value="1"/>
</dbReference>
<evidence type="ECO:0000313" key="9">
    <source>
        <dbReference type="Proteomes" id="UP000614580"/>
    </source>
</evidence>
<dbReference type="SUPFAM" id="SSF56349">
    <property type="entry name" value="DNA breaking-rejoining enzymes"/>
    <property type="match status" value="1"/>
</dbReference>
<sequence>MTIKIGRDVENRITVSFPYNPDYIAKIKTMQGYRWHPEEKYWSLPLDNGILDRFAALFEGERLEIDPFLQTLREKAKPMRDFEDLRRDLVSRKYSPKTVKVYIYYNEDFLRFAKKSPADVANEDIKNYLFYLADEKDSSASTLNIAINALKFYYGGILKKNFAYEIKRPKKDRKLPVVLSIEEVFKIFSSVNNIKHRAILMLTYSAGLRVSEVVRLRTEDIDTQRKLIHIRGAKGRKDRYTILSKVALDTLKEYWSEYKPEKWLFAGADDGRHISIRTVQAIFEQAKKNAEIGKDVTVHSLRHSFATHLLESGTDLRYIQELLGHKNSKTTEIYTHVSNKTIGKIISPLDTIDFKETKK</sequence>
<dbReference type="PANTHER" id="PTHR30349">
    <property type="entry name" value="PHAGE INTEGRASE-RELATED"/>
    <property type="match status" value="1"/>
</dbReference>
<dbReference type="InterPro" id="IPR004107">
    <property type="entry name" value="Integrase_SAM-like_N"/>
</dbReference>
<evidence type="ECO:0000256" key="4">
    <source>
        <dbReference type="ARBA" id="ARBA00023172"/>
    </source>
</evidence>
<dbReference type="Gene3D" id="1.10.443.10">
    <property type="entry name" value="Intergrase catalytic core"/>
    <property type="match status" value="1"/>
</dbReference>
<evidence type="ECO:0000256" key="5">
    <source>
        <dbReference type="PROSITE-ProRule" id="PRU01248"/>
    </source>
</evidence>
<dbReference type="NCBIfam" id="NF040815">
    <property type="entry name" value="recomb_XerA_Arch"/>
    <property type="match status" value="1"/>
</dbReference>
<name>A0A811ZZB7_9EURY</name>
<dbReference type="GO" id="GO:0006310">
    <property type="term" value="P:DNA recombination"/>
    <property type="evidence" value="ECO:0007669"/>
    <property type="project" value="UniProtKB-KW"/>
</dbReference>
<feature type="domain" description="Core-binding (CB)" evidence="7">
    <location>
        <begin position="73"/>
        <end position="158"/>
    </location>
</feature>
<evidence type="ECO:0000256" key="1">
    <source>
        <dbReference type="ARBA" id="ARBA00008857"/>
    </source>
</evidence>
<evidence type="ECO:0000259" key="6">
    <source>
        <dbReference type="PROSITE" id="PS51898"/>
    </source>
</evidence>
<evidence type="ECO:0000313" key="8">
    <source>
        <dbReference type="EMBL" id="CAD7766736.1"/>
    </source>
</evidence>
<dbReference type="InterPro" id="IPR011010">
    <property type="entry name" value="DNA_brk_join_enz"/>
</dbReference>
<keyword evidence="3 5" id="KW-0238">DNA-binding</keyword>
<dbReference type="InterPro" id="IPR010998">
    <property type="entry name" value="Integrase_recombinase_N"/>
</dbReference>
<dbReference type="GO" id="GO:0003677">
    <property type="term" value="F:DNA binding"/>
    <property type="evidence" value="ECO:0007669"/>
    <property type="project" value="UniProtKB-UniRule"/>
</dbReference>
<accession>A0A811ZZB7</accession>
<dbReference type="InterPro" id="IPR013762">
    <property type="entry name" value="Integrase-like_cat_sf"/>
</dbReference>
<keyword evidence="2" id="KW-0229">DNA integration</keyword>
<dbReference type="GO" id="GO:0015074">
    <property type="term" value="P:DNA integration"/>
    <property type="evidence" value="ECO:0007669"/>
    <property type="project" value="UniProtKB-KW"/>
</dbReference>
<dbReference type="InterPro" id="IPR002104">
    <property type="entry name" value="Integrase_catalytic"/>
</dbReference>
<keyword evidence="4" id="KW-0233">DNA recombination</keyword>
<dbReference type="PROSITE" id="PS51898">
    <property type="entry name" value="TYR_RECOMBINASE"/>
    <property type="match status" value="1"/>
</dbReference>
<feature type="domain" description="Tyr recombinase" evidence="6">
    <location>
        <begin position="174"/>
        <end position="347"/>
    </location>
</feature>
<dbReference type="EMBL" id="CAJHZY010000009">
    <property type="protein sequence ID" value="CAD7766736.1"/>
    <property type="molecule type" value="Genomic_DNA"/>
</dbReference>
<reference evidence="8" key="1">
    <citation type="submission" date="2020-12" db="EMBL/GenBank/DDBJ databases">
        <authorList>
            <person name="Hahn C.J."/>
            <person name="Laso-Perez R."/>
            <person name="Vulcano F."/>
            <person name="Vaziourakis K.-M."/>
            <person name="Stokke R."/>
            <person name="Steen I.H."/>
            <person name="Teske A."/>
            <person name="Boetius A."/>
            <person name="Liebeke M."/>
            <person name="Amann R."/>
            <person name="Knittel K."/>
        </authorList>
    </citation>
    <scope>NUCLEOTIDE SEQUENCE</scope>
    <source>
        <strain evidence="8">Gfbio:c6db26ca-90af-429b-aeed-0e3e8aed0b5e:GoM-Arc1_AMV-AAA_792_C10</strain>
    </source>
</reference>
<evidence type="ECO:0000259" key="7">
    <source>
        <dbReference type="PROSITE" id="PS51900"/>
    </source>
</evidence>
<dbReference type="AlphaFoldDB" id="A0A811ZZB7"/>
<gene>
    <name evidence="8" type="primary">xerC</name>
    <name evidence="8" type="ORF">DNFNHJIP_00135</name>
</gene>
<dbReference type="PROSITE" id="PS51900">
    <property type="entry name" value="CB"/>
    <property type="match status" value="1"/>
</dbReference>